<protein>
    <submittedName>
        <fullName evidence="7">DNA recombination protein RmuC</fullName>
    </submittedName>
</protein>
<evidence type="ECO:0000256" key="5">
    <source>
        <dbReference type="SAM" id="Coils"/>
    </source>
</evidence>
<comment type="similarity">
    <text evidence="2">Belongs to the RmuC family.</text>
</comment>
<keyword evidence="6" id="KW-0812">Transmembrane</keyword>
<reference evidence="8" key="1">
    <citation type="journal article" date="2019" name="Int. J. Syst. Evol. Microbiol.">
        <title>The Global Catalogue of Microorganisms (GCM) 10K type strain sequencing project: providing services to taxonomists for standard genome sequencing and annotation.</title>
        <authorList>
            <consortium name="The Broad Institute Genomics Platform"/>
            <consortium name="The Broad Institute Genome Sequencing Center for Infectious Disease"/>
            <person name="Wu L."/>
            <person name="Ma J."/>
        </authorList>
    </citation>
    <scope>NUCLEOTIDE SEQUENCE [LARGE SCALE GENOMIC DNA]</scope>
    <source>
        <strain evidence="8">JCM 15896</strain>
    </source>
</reference>
<keyword evidence="6" id="KW-0472">Membrane</keyword>
<comment type="caution">
    <text evidence="7">The sequence shown here is derived from an EMBL/GenBank/DDBJ whole genome shotgun (WGS) entry which is preliminary data.</text>
</comment>
<evidence type="ECO:0000256" key="6">
    <source>
        <dbReference type="SAM" id="Phobius"/>
    </source>
</evidence>
<feature type="transmembrane region" description="Helical" evidence="6">
    <location>
        <begin position="6"/>
        <end position="29"/>
    </location>
</feature>
<evidence type="ECO:0000256" key="4">
    <source>
        <dbReference type="ARBA" id="ARBA00023172"/>
    </source>
</evidence>
<evidence type="ECO:0000313" key="8">
    <source>
        <dbReference type="Proteomes" id="UP001500359"/>
    </source>
</evidence>
<name>A0ABP3WZF1_9ALTE</name>
<dbReference type="EMBL" id="BAAAFD010000006">
    <property type="protein sequence ID" value="GAA0857385.1"/>
    <property type="molecule type" value="Genomic_DNA"/>
</dbReference>
<evidence type="ECO:0000256" key="1">
    <source>
        <dbReference type="ARBA" id="ARBA00003416"/>
    </source>
</evidence>
<evidence type="ECO:0000256" key="2">
    <source>
        <dbReference type="ARBA" id="ARBA00009840"/>
    </source>
</evidence>
<evidence type="ECO:0000256" key="3">
    <source>
        <dbReference type="ARBA" id="ARBA00023054"/>
    </source>
</evidence>
<sequence>MDLSQQIITFLIVAGLTGMLVGILISLFISRRKEKQSLAAQATQFQQTISLLEMQISQLSAELSKADQQLDQAHAQQLEAQRKVGELEQKNIQIEQLKMEVDSWQKQSQQLQDKANQYSSQLEAQTASFAQERIALQDKMDLLANAENRLQAQFENLANKIFEQKHEKFTQTSKAGLDALLSPLKDQIEGFKRQVTDQYVKEGQERASLKTEILGLKELNQQITQEAAALTKALKGDNKQQGNWGEIVLDRILTESGLREGHEFETQVSLKNESGKLYQPDVIVHLPNDKDIVVDSKVSLADYEKYFNQQEDEASRRAHLNAHVNSMRSHIKELGKKDYQDLKGIRTLDYVLMFVPIESAFLVAIEHSPELIKLALDNNIMLVSPTNLLVALRTINNIWQYEYQNQNAQKIATQAGKLYDKFHGFVEDMEKIRRSVDAVSNHVDAATNKLVSGKGNLVRQIEQFRVLGVQTNKKLKQAMVEKSLEEIDFDSEEAAQSDAAKEELEKSK</sequence>
<dbReference type="PANTHER" id="PTHR30563">
    <property type="entry name" value="DNA RECOMBINATION PROTEIN RMUC"/>
    <property type="match status" value="1"/>
</dbReference>
<keyword evidence="6" id="KW-1133">Transmembrane helix</keyword>
<keyword evidence="8" id="KW-1185">Reference proteome</keyword>
<evidence type="ECO:0000313" key="7">
    <source>
        <dbReference type="EMBL" id="GAA0857385.1"/>
    </source>
</evidence>
<gene>
    <name evidence="7" type="primary">rmuC</name>
    <name evidence="7" type="ORF">GCM10009114_22970</name>
</gene>
<keyword evidence="3 5" id="KW-0175">Coiled coil</keyword>
<organism evidence="7 8">
    <name type="scientific">Aliiglaciecola litoralis</name>
    <dbReference type="NCBI Taxonomy" id="582857"/>
    <lineage>
        <taxon>Bacteria</taxon>
        <taxon>Pseudomonadati</taxon>
        <taxon>Pseudomonadota</taxon>
        <taxon>Gammaproteobacteria</taxon>
        <taxon>Alteromonadales</taxon>
        <taxon>Alteromonadaceae</taxon>
        <taxon>Aliiglaciecola</taxon>
    </lineage>
</organism>
<dbReference type="InterPro" id="IPR003798">
    <property type="entry name" value="DNA_recombination_RmuC"/>
</dbReference>
<dbReference type="Pfam" id="PF02646">
    <property type="entry name" value="RmuC"/>
    <property type="match status" value="1"/>
</dbReference>
<dbReference type="RefSeq" id="WP_343860075.1">
    <property type="nucleotide sequence ID" value="NZ_BAAAFD010000006.1"/>
</dbReference>
<comment type="function">
    <text evidence="1">Involved in DNA recombination.</text>
</comment>
<dbReference type="Proteomes" id="UP001500359">
    <property type="component" value="Unassembled WGS sequence"/>
</dbReference>
<accession>A0ABP3WZF1</accession>
<feature type="coiled-coil region" evidence="5">
    <location>
        <begin position="42"/>
        <end position="160"/>
    </location>
</feature>
<proteinExistence type="inferred from homology"/>
<dbReference type="PANTHER" id="PTHR30563:SF0">
    <property type="entry name" value="DNA RECOMBINATION PROTEIN RMUC"/>
    <property type="match status" value="1"/>
</dbReference>
<keyword evidence="4" id="KW-0233">DNA recombination</keyword>